<evidence type="ECO:0000313" key="2">
    <source>
        <dbReference type="Proteomes" id="UP000805704"/>
    </source>
</evidence>
<accession>A0ACB7EMG4</accession>
<reference evidence="1" key="1">
    <citation type="submission" date="2020-04" db="EMBL/GenBank/DDBJ databases">
        <title>A chromosome-scale assembly and high-density genetic map of the yellow drum (Nibea albiflora) genome.</title>
        <authorList>
            <person name="Xu D."/>
            <person name="Zhang W."/>
            <person name="Chen R."/>
            <person name="Tan P."/>
            <person name="Wang L."/>
            <person name="Song H."/>
            <person name="Tian L."/>
            <person name="Zhu Q."/>
            <person name="Wang B."/>
        </authorList>
    </citation>
    <scope>NUCLEOTIDE SEQUENCE</scope>
    <source>
        <strain evidence="1">ZJHYS-2018</strain>
    </source>
</reference>
<organism evidence="1 2">
    <name type="scientific">Nibea albiflora</name>
    <name type="common">Yellow drum</name>
    <name type="synonym">Corvina albiflora</name>
    <dbReference type="NCBI Taxonomy" id="240163"/>
    <lineage>
        <taxon>Eukaryota</taxon>
        <taxon>Metazoa</taxon>
        <taxon>Chordata</taxon>
        <taxon>Craniata</taxon>
        <taxon>Vertebrata</taxon>
        <taxon>Euteleostomi</taxon>
        <taxon>Actinopterygii</taxon>
        <taxon>Neopterygii</taxon>
        <taxon>Teleostei</taxon>
        <taxon>Neoteleostei</taxon>
        <taxon>Acanthomorphata</taxon>
        <taxon>Eupercaria</taxon>
        <taxon>Sciaenidae</taxon>
        <taxon>Nibea</taxon>
    </lineage>
</organism>
<dbReference type="EMBL" id="CM024792">
    <property type="protein sequence ID" value="KAG8003395.1"/>
    <property type="molecule type" value="Genomic_DNA"/>
</dbReference>
<evidence type="ECO:0000313" key="1">
    <source>
        <dbReference type="EMBL" id="KAG8003395.1"/>
    </source>
</evidence>
<feature type="non-terminal residue" evidence="1">
    <location>
        <position position="280"/>
    </location>
</feature>
<dbReference type="Proteomes" id="UP000805704">
    <property type="component" value="Chromosome 4"/>
</dbReference>
<comment type="caution">
    <text evidence="1">The sequence shown here is derived from an EMBL/GenBank/DDBJ whole genome shotgun (WGS) entry which is preliminary data.</text>
</comment>
<proteinExistence type="predicted"/>
<name>A0ACB7EMG4_NIBAL</name>
<sequence length="280" mass="31165">MSSGNNNRMDQEPPQVSAERIQPLVELIVAQLTATHWAKVTSGSIDDETKAVITDMCVDFVNALCKIVLEEFENRLPRTKGKAEETTELIWEEDVQKYLGTSVADAFMAVAGRPMSRESAQRLSDLVSKEVTERVNSLPPVSEFKVTRRLQIIVKHVIGMLRHCRVKMPSCASRSRTVGSRSPDTAAERASPALQESLREQTPVSLFGSESRCSVGSFIETTTEAVKEILLEHVSDIELKSDAEISEEEHLRIVNSIHDDADETASDIAHYIWSNREEVG</sequence>
<gene>
    <name evidence="1" type="ORF">GBF38_018506</name>
</gene>
<keyword evidence="2" id="KW-1185">Reference proteome</keyword>
<protein>
    <submittedName>
        <fullName evidence="1">Uncharacterized protein</fullName>
    </submittedName>
</protein>